<feature type="domain" description="CCHC-type" evidence="3">
    <location>
        <begin position="856"/>
        <end position="870"/>
    </location>
</feature>
<organism evidence="4 5">
    <name type="scientific">Linum tenue</name>
    <dbReference type="NCBI Taxonomy" id="586396"/>
    <lineage>
        <taxon>Eukaryota</taxon>
        <taxon>Viridiplantae</taxon>
        <taxon>Streptophyta</taxon>
        <taxon>Embryophyta</taxon>
        <taxon>Tracheophyta</taxon>
        <taxon>Spermatophyta</taxon>
        <taxon>Magnoliopsida</taxon>
        <taxon>eudicotyledons</taxon>
        <taxon>Gunneridae</taxon>
        <taxon>Pentapetalae</taxon>
        <taxon>rosids</taxon>
        <taxon>fabids</taxon>
        <taxon>Malpighiales</taxon>
        <taxon>Linaceae</taxon>
        <taxon>Linum</taxon>
    </lineage>
</organism>
<dbReference type="Pfam" id="PF14111">
    <property type="entry name" value="DUF4283"/>
    <property type="match status" value="1"/>
</dbReference>
<comment type="caution">
    <text evidence="4">The sequence shown here is derived from an EMBL/GenBank/DDBJ whole genome shotgun (WGS) entry which is preliminary data.</text>
</comment>
<dbReference type="PROSITE" id="PS50158">
    <property type="entry name" value="ZF_CCHC"/>
    <property type="match status" value="1"/>
</dbReference>
<dbReference type="InterPro" id="IPR001878">
    <property type="entry name" value="Znf_CCHC"/>
</dbReference>
<dbReference type="GO" id="GO:0003676">
    <property type="term" value="F:nucleic acid binding"/>
    <property type="evidence" value="ECO:0007669"/>
    <property type="project" value="InterPro"/>
</dbReference>
<keyword evidence="5" id="KW-1185">Reference proteome</keyword>
<dbReference type="PANTHER" id="PTHR31286:SF99">
    <property type="entry name" value="DUF4283 DOMAIN-CONTAINING PROTEIN"/>
    <property type="match status" value="1"/>
</dbReference>
<sequence length="987" mass="107790">MNPNLYLRITAIWNKEMPARTRFTLHGFDPAVRALLDPCSDVPSIPGSPSPAVDSTAEELTLAPSSSRAVRLTVAPEVAVINEKEEGPVDDVLPCQSKPLELDEEAPPVMDPSTFVDRSAAVRPPTPPSIRGAAVDEKIATSVAAQPSTGELALAPTTKVVHPSTAKVPLITRRIGYRRKRRGRVKSSNPSWEPTDRGNNGITSNEGATTNGEEHVSMLASPGRCRGRIPRIDGLKFRKKRKKRGASIRAATPLAIDASPLLTPALLAPPATTANIDITRTAVAAQPSKKERTLAPIPLIATAGSLPRVRVRGRASSPPFRAEELTLAPPLLTVLLETTVFTTVSSQLSLSSIPVMAVVVPAVAAPSIAAHRPTEEESPTEADCITDVLNGIRTMGDVYHKRIPWDVAGRGSICVLRPNWKFRKRGIPLESHTCFHRRTRRYDKLTIINDVTEQRDWISSTAARRSSVISNHSLNKAIIVAVEEVDIPKKGGWFFDDELGLNLGCKVRVKVITTTTSEDKFTLTIQPSLSMGFKTLTTLNGRMEWLISSSPTATAVSPQGRPPDPLTPTETMMNEGKMLEIIPESSTQMDVEGAAVQLKETGAPIATTPVSDGSIFPGMETMDRFRTNENTTTLPLVSYASAVAGSASTQQPPKQRWIPVGEHDLVPGTFNGEPELRVSDSFRNKLSAPWQRTLVVRLLGRSIGYSTLCNRLKALWRPTSAMEIFALDDDCFLVKLGNDKDYFYALSEGPWVIFDHYLVVHQWTPSFRVTDKLPTTMVLWVHFPGLPVHFYHQELLFALGNMIGRAIKLDYHTQHQQRAKFARMAVEVDLSKPLVPRIRLDGRWQKVEFENIPVVCFECGKVGHTKVTCPLICQDRLVADVHGTLPSSGSDAGEGDSGDVAGFGPWMLVTRKTRRNQREVGGQGKSDQNHLSNNAHKARNSGKGEEGDKERLESLPKLQSGKTGKVAGSLLGKKEEANKGKAPVTGT</sequence>
<feature type="region of interest" description="Disordered" evidence="2">
    <location>
        <begin position="178"/>
        <end position="246"/>
    </location>
</feature>
<dbReference type="AlphaFoldDB" id="A0AAV0HX02"/>
<evidence type="ECO:0000256" key="1">
    <source>
        <dbReference type="PROSITE-ProRule" id="PRU00047"/>
    </source>
</evidence>
<dbReference type="InterPro" id="IPR025558">
    <property type="entry name" value="DUF4283"/>
</dbReference>
<gene>
    <name evidence="4" type="ORF">LITE_LOCUS6434</name>
</gene>
<feature type="compositionally biased region" description="Polar residues" evidence="2">
    <location>
        <begin position="186"/>
        <end position="211"/>
    </location>
</feature>
<keyword evidence="1" id="KW-0862">Zinc</keyword>
<evidence type="ECO:0000259" key="3">
    <source>
        <dbReference type="PROSITE" id="PS50158"/>
    </source>
</evidence>
<dbReference type="PANTHER" id="PTHR31286">
    <property type="entry name" value="GLYCINE-RICH CELL WALL STRUCTURAL PROTEIN 1.8-LIKE"/>
    <property type="match status" value="1"/>
</dbReference>
<feature type="compositionally biased region" description="Basic and acidic residues" evidence="2">
    <location>
        <begin position="942"/>
        <end position="954"/>
    </location>
</feature>
<reference evidence="4" key="1">
    <citation type="submission" date="2022-08" db="EMBL/GenBank/DDBJ databases">
        <authorList>
            <person name="Gutierrez-Valencia J."/>
        </authorList>
    </citation>
    <scope>NUCLEOTIDE SEQUENCE</scope>
</reference>
<protein>
    <recommendedName>
        <fullName evidence="3">CCHC-type domain-containing protein</fullName>
    </recommendedName>
</protein>
<dbReference type="Proteomes" id="UP001154282">
    <property type="component" value="Unassembled WGS sequence"/>
</dbReference>
<dbReference type="InterPro" id="IPR040256">
    <property type="entry name" value="At4g02000-like"/>
</dbReference>
<dbReference type="EMBL" id="CAMGYJ010000003">
    <property type="protein sequence ID" value="CAI0389774.1"/>
    <property type="molecule type" value="Genomic_DNA"/>
</dbReference>
<evidence type="ECO:0000256" key="2">
    <source>
        <dbReference type="SAM" id="MobiDB-lite"/>
    </source>
</evidence>
<evidence type="ECO:0000313" key="4">
    <source>
        <dbReference type="EMBL" id="CAI0389774.1"/>
    </source>
</evidence>
<keyword evidence="1" id="KW-0479">Metal-binding</keyword>
<accession>A0AAV0HX02</accession>
<feature type="compositionally biased region" description="Polar residues" evidence="2">
    <location>
        <begin position="925"/>
        <end position="935"/>
    </location>
</feature>
<proteinExistence type="predicted"/>
<feature type="region of interest" description="Disordered" evidence="2">
    <location>
        <begin position="915"/>
        <end position="987"/>
    </location>
</feature>
<feature type="region of interest" description="Disordered" evidence="2">
    <location>
        <begin position="886"/>
        <end position="905"/>
    </location>
</feature>
<name>A0AAV0HX02_9ROSI</name>
<dbReference type="GO" id="GO:0008270">
    <property type="term" value="F:zinc ion binding"/>
    <property type="evidence" value="ECO:0007669"/>
    <property type="project" value="UniProtKB-KW"/>
</dbReference>
<evidence type="ECO:0000313" key="5">
    <source>
        <dbReference type="Proteomes" id="UP001154282"/>
    </source>
</evidence>
<keyword evidence="1" id="KW-0863">Zinc-finger</keyword>
<feature type="compositionally biased region" description="Basic residues" evidence="2">
    <location>
        <begin position="237"/>
        <end position="246"/>
    </location>
</feature>